<accession>A0A5D4U0G9</accession>
<dbReference type="OrthoDB" id="1778393at2"/>
<dbReference type="AlphaFoldDB" id="A0A5D4U0G9"/>
<comment type="caution">
    <text evidence="1">The sequence shown here is derived from an EMBL/GenBank/DDBJ whole genome shotgun (WGS) entry which is preliminary data.</text>
</comment>
<dbReference type="Proteomes" id="UP000325054">
    <property type="component" value="Unassembled WGS sequence"/>
</dbReference>
<sequence length="327" mass="37023">MNDVIGKIERYKDIYLQLKSNLRWKVSDNRALMMASSLYVTSERDFDINHFQKLSDFIKNEVGIFSTLKSQLRITIAAMLDTRFSNPEGAFADFSESYEALIEKGFNRGVYSYIAAIVLCSHEDKAESASLAMRIYKKMREEHFFLTGQSDYPLAMLLAERNQEVDSLIVRIEDFYNTLDQKGFRKGNDLQSMSHILSLHENPDPNELISRCTTLYDRMQQLDIQTKASLYPQLAVLSFLSDSEDHLSAIKDIWETLNAEKQFKWHKDINFMMAVSFYIADKIEHSSMVETSLYTTMETLILAQQAASVAAISGAAAAAGSAGGGSE</sequence>
<dbReference type="EMBL" id="VTEW01000005">
    <property type="protein sequence ID" value="TYS80795.1"/>
    <property type="molecule type" value="Genomic_DNA"/>
</dbReference>
<reference evidence="1 2" key="1">
    <citation type="submission" date="2019-08" db="EMBL/GenBank/DDBJ databases">
        <title>Bacillus genomes from the desert of Cuatro Cienegas, Coahuila.</title>
        <authorList>
            <person name="Olmedo-Alvarez G."/>
        </authorList>
    </citation>
    <scope>NUCLEOTIDE SEQUENCE [LARGE SCALE GENOMIC DNA]</scope>
    <source>
        <strain evidence="1 2">CH451a_14T</strain>
    </source>
</reference>
<organism evidence="1 2">
    <name type="scientific">Rossellomorea aquimaris</name>
    <dbReference type="NCBI Taxonomy" id="189382"/>
    <lineage>
        <taxon>Bacteria</taxon>
        <taxon>Bacillati</taxon>
        <taxon>Bacillota</taxon>
        <taxon>Bacilli</taxon>
        <taxon>Bacillales</taxon>
        <taxon>Bacillaceae</taxon>
        <taxon>Rossellomorea</taxon>
    </lineage>
</organism>
<evidence type="ECO:0000313" key="2">
    <source>
        <dbReference type="Proteomes" id="UP000325054"/>
    </source>
</evidence>
<evidence type="ECO:0000313" key="1">
    <source>
        <dbReference type="EMBL" id="TYS80795.1"/>
    </source>
</evidence>
<gene>
    <name evidence="1" type="ORF">FZC80_06720</name>
</gene>
<dbReference type="RefSeq" id="WP_148991217.1">
    <property type="nucleotide sequence ID" value="NZ_VTEW01000005.1"/>
</dbReference>
<proteinExistence type="predicted"/>
<dbReference type="Pfam" id="PF13170">
    <property type="entry name" value="DUF4003"/>
    <property type="match status" value="1"/>
</dbReference>
<dbReference type="InterPro" id="IPR025062">
    <property type="entry name" value="DUF4003"/>
</dbReference>
<name>A0A5D4U0G9_9BACI</name>
<protein>
    <submittedName>
        <fullName evidence="1">DUF4003 domain-containing protein</fullName>
    </submittedName>
</protein>